<name>A0A9W9LWY4_9EURO</name>
<evidence type="ECO:0000256" key="1">
    <source>
        <dbReference type="SAM" id="MobiDB-lite"/>
    </source>
</evidence>
<evidence type="ECO:0000313" key="2">
    <source>
        <dbReference type="EMBL" id="KAJ5181121.1"/>
    </source>
</evidence>
<dbReference type="EMBL" id="JAPQKP010000008">
    <property type="protein sequence ID" value="KAJ5181121.1"/>
    <property type="molecule type" value="Genomic_DNA"/>
</dbReference>
<comment type="caution">
    <text evidence="2">The sequence shown here is derived from an EMBL/GenBank/DDBJ whole genome shotgun (WGS) entry which is preliminary data.</text>
</comment>
<keyword evidence="3" id="KW-1185">Reference proteome</keyword>
<feature type="compositionally biased region" description="Basic residues" evidence="1">
    <location>
        <begin position="32"/>
        <end position="42"/>
    </location>
</feature>
<organism evidence="2 3">
    <name type="scientific">Penicillium cf. griseofulvum</name>
    <dbReference type="NCBI Taxonomy" id="2972120"/>
    <lineage>
        <taxon>Eukaryota</taxon>
        <taxon>Fungi</taxon>
        <taxon>Dikarya</taxon>
        <taxon>Ascomycota</taxon>
        <taxon>Pezizomycotina</taxon>
        <taxon>Eurotiomycetes</taxon>
        <taxon>Eurotiomycetidae</taxon>
        <taxon>Eurotiales</taxon>
        <taxon>Aspergillaceae</taxon>
        <taxon>Penicillium</taxon>
    </lineage>
</organism>
<feature type="compositionally biased region" description="Polar residues" evidence="1">
    <location>
        <begin position="10"/>
        <end position="25"/>
    </location>
</feature>
<reference evidence="2" key="2">
    <citation type="journal article" date="2023" name="IMA Fungus">
        <title>Comparative genomic study of the Penicillium genus elucidates a diverse pangenome and 15 lateral gene transfer events.</title>
        <authorList>
            <person name="Petersen C."/>
            <person name="Sorensen T."/>
            <person name="Nielsen M.R."/>
            <person name="Sondergaard T.E."/>
            <person name="Sorensen J.L."/>
            <person name="Fitzpatrick D.A."/>
            <person name="Frisvad J.C."/>
            <person name="Nielsen K.L."/>
        </authorList>
    </citation>
    <scope>NUCLEOTIDE SEQUENCE</scope>
    <source>
        <strain evidence="2">IBT 16849</strain>
    </source>
</reference>
<proteinExistence type="predicted"/>
<protein>
    <submittedName>
        <fullName evidence="2">Uncharacterized protein</fullName>
    </submittedName>
</protein>
<dbReference type="Proteomes" id="UP001150879">
    <property type="component" value="Unassembled WGS sequence"/>
</dbReference>
<accession>A0A9W9LWY4</accession>
<feature type="region of interest" description="Disordered" evidence="1">
    <location>
        <begin position="1"/>
        <end position="83"/>
    </location>
</feature>
<gene>
    <name evidence="2" type="ORF">N7472_011081</name>
</gene>
<reference evidence="2" key="1">
    <citation type="submission" date="2022-11" db="EMBL/GenBank/DDBJ databases">
        <authorList>
            <person name="Petersen C."/>
        </authorList>
    </citation>
    <scope>NUCLEOTIDE SEQUENCE</scope>
    <source>
        <strain evidence="2">IBT 16849</strain>
    </source>
</reference>
<evidence type="ECO:0000313" key="3">
    <source>
        <dbReference type="Proteomes" id="UP001150879"/>
    </source>
</evidence>
<dbReference type="AlphaFoldDB" id="A0A9W9LWY4"/>
<sequence length="90" mass="10004">MLHDQKECSRPNTAGIQALSSQPSSAREKELKRVRKKVHRGHERPTGQSTKNDDDKNTGTNPTANKESVVDEDPSSESSCLMFIQITLPQ</sequence>